<dbReference type="Pfam" id="PF01385">
    <property type="entry name" value="OrfB_IS605"/>
    <property type="match status" value="1"/>
</dbReference>
<gene>
    <name evidence="7" type="ORF">NCTC12877_01384</name>
</gene>
<dbReference type="NCBIfam" id="TIGR01766">
    <property type="entry name" value="IS200/IS605 family accessory protein TnpB-like domain"/>
    <property type="match status" value="1"/>
</dbReference>
<proteinExistence type="inferred from homology"/>
<comment type="similarity">
    <text evidence="1">In the C-terminal section; belongs to the transposase 35 family.</text>
</comment>
<evidence type="ECO:0000256" key="1">
    <source>
        <dbReference type="ARBA" id="ARBA00008761"/>
    </source>
</evidence>
<reference evidence="7 8" key="1">
    <citation type="submission" date="2018-06" db="EMBL/GenBank/DDBJ databases">
        <authorList>
            <consortium name="Pathogen Informatics"/>
            <person name="Doyle S."/>
        </authorList>
    </citation>
    <scope>NUCLEOTIDE SEQUENCE [LARGE SCALE GENOMIC DNA]</scope>
    <source>
        <strain evidence="7 8">NCTC12877</strain>
    </source>
</reference>
<dbReference type="Proteomes" id="UP000254065">
    <property type="component" value="Unassembled WGS sequence"/>
</dbReference>
<keyword evidence="2" id="KW-0815">Transposition</keyword>
<feature type="domain" description="Cas12f1-like TNB" evidence="6">
    <location>
        <begin position="280"/>
        <end position="351"/>
    </location>
</feature>
<name>A0A378QZJ1_9GAMM</name>
<keyword evidence="8" id="KW-1185">Reference proteome</keyword>
<accession>A0A378QZJ1</accession>
<protein>
    <submittedName>
        <fullName evidence="7">Transposase, IS605 OrfB family</fullName>
    </submittedName>
</protein>
<dbReference type="STRING" id="1122244.GCA_000426885_00723"/>
<evidence type="ECO:0000259" key="6">
    <source>
        <dbReference type="Pfam" id="PF07282"/>
    </source>
</evidence>
<evidence type="ECO:0000256" key="2">
    <source>
        <dbReference type="ARBA" id="ARBA00022578"/>
    </source>
</evidence>
<dbReference type="RefSeq" id="WP_029102479.1">
    <property type="nucleotide sequence ID" value="NZ_UGQB01000004.1"/>
</dbReference>
<dbReference type="Pfam" id="PF07282">
    <property type="entry name" value="Cas12f1-like_TNB"/>
    <property type="match status" value="1"/>
</dbReference>
<keyword evidence="3" id="KW-0238">DNA-binding</keyword>
<evidence type="ECO:0000259" key="5">
    <source>
        <dbReference type="Pfam" id="PF01385"/>
    </source>
</evidence>
<evidence type="ECO:0000256" key="3">
    <source>
        <dbReference type="ARBA" id="ARBA00023125"/>
    </source>
</evidence>
<dbReference type="AlphaFoldDB" id="A0A378QZJ1"/>
<dbReference type="OrthoDB" id="6917293at2"/>
<dbReference type="InterPro" id="IPR001959">
    <property type="entry name" value="Transposase"/>
</dbReference>
<feature type="domain" description="Probable transposase IS891/IS1136/IS1341" evidence="5">
    <location>
        <begin position="169"/>
        <end position="266"/>
    </location>
</feature>
<keyword evidence="4" id="KW-0233">DNA recombination</keyword>
<evidence type="ECO:0000313" key="7">
    <source>
        <dbReference type="EMBL" id="STZ08384.1"/>
    </source>
</evidence>
<sequence length="366" mass="41288">MKTLKLRIYTKHSNQLEKLSSSVNFVWNYINELGFNYLQRTGKFLSAYNLNEYTKGSGEYLNLHSQTLQAINETHTKSRKQFKKAKLSWRTNNPKAKRKSLGWIPFKKSALKLIKTYQTGKKALKSKLQLSLTKGQKLIITVFDQYNLSNYDLNTCEIVQDSCGKWYACITVKDFPKQQCGTKSVGLDLGCKTAVTCSDGSTLTTKFTHKYANKLAKAQRANKKKQVKAIHAKIKNSRLNTIHQFTSKLIKQNALIVIGKLNSSNFTSTKLAKSVYDASWFELKRQLEYKCKNANCLLVEVNEKYTTQTCSHCLTISDNSPKGRTGLGIRVWTCSCCGATHDRDVNGAKNILRLGHQTLAGGSPLL</sequence>
<dbReference type="GO" id="GO:0006310">
    <property type="term" value="P:DNA recombination"/>
    <property type="evidence" value="ECO:0007669"/>
    <property type="project" value="UniProtKB-KW"/>
</dbReference>
<organism evidence="7 8">
    <name type="scientific">Moraxella caprae</name>
    <dbReference type="NCBI Taxonomy" id="90240"/>
    <lineage>
        <taxon>Bacteria</taxon>
        <taxon>Pseudomonadati</taxon>
        <taxon>Pseudomonadota</taxon>
        <taxon>Gammaproteobacteria</taxon>
        <taxon>Moraxellales</taxon>
        <taxon>Moraxellaceae</taxon>
        <taxon>Moraxella</taxon>
    </lineage>
</organism>
<dbReference type="GO" id="GO:0003677">
    <property type="term" value="F:DNA binding"/>
    <property type="evidence" value="ECO:0007669"/>
    <property type="project" value="UniProtKB-KW"/>
</dbReference>
<dbReference type="InterPro" id="IPR010095">
    <property type="entry name" value="Cas12f1-like_TNB"/>
</dbReference>
<dbReference type="NCBIfam" id="NF040570">
    <property type="entry name" value="guided_TnpB"/>
    <property type="match status" value="1"/>
</dbReference>
<evidence type="ECO:0000313" key="8">
    <source>
        <dbReference type="Proteomes" id="UP000254065"/>
    </source>
</evidence>
<dbReference type="GO" id="GO:0032196">
    <property type="term" value="P:transposition"/>
    <property type="evidence" value="ECO:0007669"/>
    <property type="project" value="UniProtKB-KW"/>
</dbReference>
<evidence type="ECO:0000256" key="4">
    <source>
        <dbReference type="ARBA" id="ARBA00023172"/>
    </source>
</evidence>
<dbReference type="EMBL" id="UGQB01000004">
    <property type="protein sequence ID" value="STZ08384.1"/>
    <property type="molecule type" value="Genomic_DNA"/>
</dbReference>